<dbReference type="Pfam" id="PF00266">
    <property type="entry name" value="Aminotran_5"/>
    <property type="match status" value="2"/>
</dbReference>
<evidence type="ECO:0000256" key="4">
    <source>
        <dbReference type="ARBA" id="ARBA00013030"/>
    </source>
</evidence>
<dbReference type="GO" id="GO:0004648">
    <property type="term" value="F:O-phospho-L-serine:2-oxoglutarate aminotransferase activity"/>
    <property type="evidence" value="ECO:0007669"/>
    <property type="project" value="UniProtKB-EC"/>
</dbReference>
<dbReference type="GO" id="GO:0006564">
    <property type="term" value="P:L-serine biosynthetic process"/>
    <property type="evidence" value="ECO:0007669"/>
    <property type="project" value="UniProtKB-KW"/>
</dbReference>
<dbReference type="EC" id="2.6.1.52" evidence="4"/>
<dbReference type="PANTHER" id="PTHR43247:SF1">
    <property type="entry name" value="PHOSPHOSERINE AMINOTRANSFERASE"/>
    <property type="match status" value="1"/>
</dbReference>
<protein>
    <recommendedName>
        <fullName evidence="4">phosphoserine transaminase</fullName>
        <ecNumber evidence="4">2.6.1.52</ecNumber>
    </recommendedName>
</protein>
<dbReference type="HAMAP" id="MF_00160">
    <property type="entry name" value="SerC_aminotrans_5"/>
    <property type="match status" value="1"/>
</dbReference>
<evidence type="ECO:0000256" key="3">
    <source>
        <dbReference type="ARBA" id="ARBA00006904"/>
    </source>
</evidence>
<comment type="similarity">
    <text evidence="3">Belongs to the class-V pyridoxal-phosphate-dependent aminotransferase family. SerC subfamily.</text>
</comment>
<comment type="catalytic activity">
    <reaction evidence="10">
        <text>4-(phosphooxy)-L-threonine + 2-oxoglutarate = (R)-3-hydroxy-2-oxo-4-phosphooxybutanoate + L-glutamate</text>
        <dbReference type="Rhea" id="RHEA:16573"/>
        <dbReference type="ChEBI" id="CHEBI:16810"/>
        <dbReference type="ChEBI" id="CHEBI:29985"/>
        <dbReference type="ChEBI" id="CHEBI:58452"/>
        <dbReference type="ChEBI" id="CHEBI:58538"/>
        <dbReference type="EC" id="2.6.1.52"/>
    </reaction>
</comment>
<keyword evidence="9" id="KW-0718">Serine biosynthesis</keyword>
<keyword evidence="5" id="KW-0032">Aminotransferase</keyword>
<dbReference type="GO" id="GO:0005737">
    <property type="term" value="C:cytoplasm"/>
    <property type="evidence" value="ECO:0007669"/>
    <property type="project" value="TreeGrafter"/>
</dbReference>
<dbReference type="PANTHER" id="PTHR43247">
    <property type="entry name" value="PHOSPHOSERINE AMINOTRANSFERASE"/>
    <property type="match status" value="1"/>
</dbReference>
<comment type="cofactor">
    <cofactor evidence="1">
        <name>pyridoxal 5'-phosphate</name>
        <dbReference type="ChEBI" id="CHEBI:597326"/>
    </cofactor>
</comment>
<evidence type="ECO:0000256" key="7">
    <source>
        <dbReference type="ARBA" id="ARBA00022679"/>
    </source>
</evidence>
<evidence type="ECO:0000313" key="13">
    <source>
        <dbReference type="EMBL" id="CAG8902004.1"/>
    </source>
</evidence>
<evidence type="ECO:0000256" key="6">
    <source>
        <dbReference type="ARBA" id="ARBA00022605"/>
    </source>
</evidence>
<reference evidence="13" key="1">
    <citation type="submission" date="2021-07" db="EMBL/GenBank/DDBJ databases">
        <authorList>
            <person name="Branca A.L. A."/>
        </authorList>
    </citation>
    <scope>NUCLEOTIDE SEQUENCE</scope>
</reference>
<evidence type="ECO:0000256" key="10">
    <source>
        <dbReference type="ARBA" id="ARBA00047630"/>
    </source>
</evidence>
<dbReference type="EMBL" id="CAJVRC010000872">
    <property type="protein sequence ID" value="CAG8902004.1"/>
    <property type="molecule type" value="Genomic_DNA"/>
</dbReference>
<keyword evidence="7" id="KW-0808">Transferase</keyword>
<comment type="caution">
    <text evidence="13">The sequence shown here is derived from an EMBL/GenBank/DDBJ whole genome shotgun (WGS) entry which is preliminary data.</text>
</comment>
<dbReference type="InterPro" id="IPR015422">
    <property type="entry name" value="PyrdxlP-dep_Trfase_small"/>
</dbReference>
<dbReference type="SUPFAM" id="SSF53383">
    <property type="entry name" value="PLP-dependent transferases"/>
    <property type="match status" value="1"/>
</dbReference>
<comment type="pathway">
    <text evidence="2">Amino-acid biosynthesis; L-serine biosynthesis; L-serine from 3-phospho-D-glycerate: step 2/3.</text>
</comment>
<evidence type="ECO:0000256" key="1">
    <source>
        <dbReference type="ARBA" id="ARBA00001933"/>
    </source>
</evidence>
<dbReference type="Gene3D" id="3.40.640.10">
    <property type="entry name" value="Type I PLP-dependent aspartate aminotransferase-like (Major domain)"/>
    <property type="match status" value="1"/>
</dbReference>
<keyword evidence="14" id="KW-1185">Reference proteome</keyword>
<dbReference type="FunFam" id="3.90.1150.10:FF:000006">
    <property type="entry name" value="Phosphoserine aminotransferase"/>
    <property type="match status" value="1"/>
</dbReference>
<dbReference type="InterPro" id="IPR015421">
    <property type="entry name" value="PyrdxlP-dep_Trfase_major"/>
</dbReference>
<dbReference type="InterPro" id="IPR015424">
    <property type="entry name" value="PyrdxlP-dep_Trfase"/>
</dbReference>
<evidence type="ECO:0000313" key="14">
    <source>
        <dbReference type="Proteomes" id="UP001154252"/>
    </source>
</evidence>
<evidence type="ECO:0000256" key="2">
    <source>
        <dbReference type="ARBA" id="ARBA00005099"/>
    </source>
</evidence>
<dbReference type="OrthoDB" id="1703350at2759"/>
<evidence type="ECO:0000259" key="12">
    <source>
        <dbReference type="Pfam" id="PF00266"/>
    </source>
</evidence>
<dbReference type="GO" id="GO:0030170">
    <property type="term" value="F:pyridoxal phosphate binding"/>
    <property type="evidence" value="ECO:0007669"/>
    <property type="project" value="TreeGrafter"/>
</dbReference>
<keyword evidence="6" id="KW-0028">Amino-acid biosynthesis</keyword>
<evidence type="ECO:0000256" key="9">
    <source>
        <dbReference type="ARBA" id="ARBA00023299"/>
    </source>
</evidence>
<dbReference type="AlphaFoldDB" id="A0A9W4P6B6"/>
<gene>
    <name evidence="13" type="ORF">PEGY_LOCUS6687</name>
</gene>
<feature type="domain" description="Aminotransferase class V" evidence="12">
    <location>
        <begin position="9"/>
        <end position="93"/>
    </location>
</feature>
<feature type="domain" description="Aminotransferase class V" evidence="12">
    <location>
        <begin position="164"/>
        <end position="433"/>
    </location>
</feature>
<dbReference type="Proteomes" id="UP001154252">
    <property type="component" value="Unassembled WGS sequence"/>
</dbReference>
<organism evidence="13 14">
    <name type="scientific">Penicillium egyptiacum</name>
    <dbReference type="NCBI Taxonomy" id="1303716"/>
    <lineage>
        <taxon>Eukaryota</taxon>
        <taxon>Fungi</taxon>
        <taxon>Dikarya</taxon>
        <taxon>Ascomycota</taxon>
        <taxon>Pezizomycotina</taxon>
        <taxon>Eurotiomycetes</taxon>
        <taxon>Eurotiomycetidae</taxon>
        <taxon>Eurotiales</taxon>
        <taxon>Aspergillaceae</taxon>
        <taxon>Penicillium</taxon>
    </lineage>
</organism>
<evidence type="ECO:0000256" key="11">
    <source>
        <dbReference type="ARBA" id="ARBA00049007"/>
    </source>
</evidence>
<evidence type="ECO:0000256" key="5">
    <source>
        <dbReference type="ARBA" id="ARBA00022576"/>
    </source>
</evidence>
<dbReference type="InterPro" id="IPR022278">
    <property type="entry name" value="Pser_aminoTfrase"/>
</dbReference>
<sequence length="444" mass="48313">MPSRQEVSYFGAGPAPLPTSVVEAGANAFVNFNDAGLGLGEISHRSPTANKILNDAKANLSALLDIPDNYEILFMQAGGSGEFSAVVQNLVPVWIERRRRKAEADVRKAQPGAEQAEVDELVFQRLQKEIDEELKLDYLVTGSWSLKASQEASRLIGSKYVNVALDARKANGGKFGKIPAEDSWSLTPTKKEGGKGSAFVYFCDNETVDGVEFQQFPKSLEAQGQDAEDERLVVADMSSNFISRKVDVSKYAVIFGGAQKNIGVTGITIAIVRKDLLPPHTATPPPALLHRLDIGGLPGPIVLDYATIAKNNSLYNTLPIFNLWIAGQVMADLMAEFSAQKVSGQEEVANKKAQLIYGALDKFPQVYQVVPDVSVRSRMNICFRVSGGDDAKEKEFIAGAEKRLLQGLKGHRSVGGMRASNYNAVPFENVQKLVKYLEDFATAQ</sequence>
<dbReference type="InterPro" id="IPR000192">
    <property type="entry name" value="Aminotrans_V_dom"/>
</dbReference>
<proteinExistence type="inferred from homology"/>
<keyword evidence="8" id="KW-0663">Pyridoxal phosphate</keyword>
<evidence type="ECO:0000256" key="8">
    <source>
        <dbReference type="ARBA" id="ARBA00022898"/>
    </source>
</evidence>
<accession>A0A9W4P6B6</accession>
<dbReference type="Gene3D" id="3.90.1150.10">
    <property type="entry name" value="Aspartate Aminotransferase, domain 1"/>
    <property type="match status" value="1"/>
</dbReference>
<comment type="catalytic activity">
    <reaction evidence="11">
        <text>O-phospho-L-serine + 2-oxoglutarate = 3-phosphooxypyruvate + L-glutamate</text>
        <dbReference type="Rhea" id="RHEA:14329"/>
        <dbReference type="ChEBI" id="CHEBI:16810"/>
        <dbReference type="ChEBI" id="CHEBI:18110"/>
        <dbReference type="ChEBI" id="CHEBI:29985"/>
        <dbReference type="ChEBI" id="CHEBI:57524"/>
        <dbReference type="EC" id="2.6.1.52"/>
    </reaction>
</comment>
<name>A0A9W4P6B6_9EURO</name>